<keyword evidence="3" id="KW-1185">Reference proteome</keyword>
<comment type="caution">
    <text evidence="2">The sequence shown here is derived from an EMBL/GenBank/DDBJ whole genome shotgun (WGS) entry which is preliminary data.</text>
</comment>
<reference evidence="2 3" key="1">
    <citation type="submission" date="2019-11" db="EMBL/GenBank/DDBJ databases">
        <title>Metabolism of dissolved organic matter in forest soils.</title>
        <authorList>
            <person name="Cyle K.T."/>
            <person name="Wilhelm R.C."/>
            <person name="Martinez C.E."/>
        </authorList>
    </citation>
    <scope>NUCLEOTIDE SEQUENCE [LARGE SCALE GENOMIC DNA]</scope>
    <source>
        <strain evidence="2 3">5N</strain>
    </source>
</reference>
<name>A0A972NLS2_9BURK</name>
<organism evidence="2 3">
    <name type="scientific">Paraburkholderia elongata</name>
    <dbReference type="NCBI Taxonomy" id="2675747"/>
    <lineage>
        <taxon>Bacteria</taxon>
        <taxon>Pseudomonadati</taxon>
        <taxon>Pseudomonadota</taxon>
        <taxon>Betaproteobacteria</taxon>
        <taxon>Burkholderiales</taxon>
        <taxon>Burkholderiaceae</taxon>
        <taxon>Paraburkholderia</taxon>
    </lineage>
</organism>
<dbReference type="RefSeq" id="WP_172163822.1">
    <property type="nucleotide sequence ID" value="NZ_WOEZ01000055.1"/>
</dbReference>
<dbReference type="SUPFAM" id="SSF89447">
    <property type="entry name" value="AbrB/MazE/MraZ-like"/>
    <property type="match status" value="1"/>
</dbReference>
<dbReference type="InterPro" id="IPR037914">
    <property type="entry name" value="SpoVT-AbrB_sf"/>
</dbReference>
<dbReference type="GO" id="GO:0003677">
    <property type="term" value="F:DNA binding"/>
    <property type="evidence" value="ECO:0007669"/>
    <property type="project" value="UniProtKB-KW"/>
</dbReference>
<gene>
    <name evidence="2" type="ORF">GNZ13_11675</name>
</gene>
<evidence type="ECO:0000259" key="1">
    <source>
        <dbReference type="Pfam" id="PF04014"/>
    </source>
</evidence>
<dbReference type="Proteomes" id="UP000655523">
    <property type="component" value="Unassembled WGS sequence"/>
</dbReference>
<evidence type="ECO:0000313" key="2">
    <source>
        <dbReference type="EMBL" id="NPT55237.1"/>
    </source>
</evidence>
<accession>A0A972NLS2</accession>
<protein>
    <submittedName>
        <fullName evidence="2">AbrB/MazE/SpoVT family DNA-binding domain-containing protein</fullName>
    </submittedName>
</protein>
<dbReference type="EMBL" id="WOEZ01000055">
    <property type="protein sequence ID" value="NPT55237.1"/>
    <property type="molecule type" value="Genomic_DNA"/>
</dbReference>
<sequence>MKVLKWGDSLAIRLPADMVQLLQLCEGDTFEVIAADAQPEDAGNSKRDFYFARLRQFRGKLPADFKFCRS</sequence>
<proteinExistence type="predicted"/>
<dbReference type="Gene3D" id="2.10.260.10">
    <property type="match status" value="1"/>
</dbReference>
<evidence type="ECO:0000313" key="3">
    <source>
        <dbReference type="Proteomes" id="UP000655523"/>
    </source>
</evidence>
<dbReference type="InterPro" id="IPR007159">
    <property type="entry name" value="SpoVT-AbrB_dom"/>
</dbReference>
<keyword evidence="2" id="KW-0238">DNA-binding</keyword>
<dbReference type="Pfam" id="PF04014">
    <property type="entry name" value="MazE_antitoxin"/>
    <property type="match status" value="1"/>
</dbReference>
<feature type="domain" description="SpoVT-AbrB" evidence="1">
    <location>
        <begin position="3"/>
        <end position="33"/>
    </location>
</feature>
<dbReference type="AlphaFoldDB" id="A0A972NLS2"/>